<accession>A0A9W8Z2E7</accession>
<evidence type="ECO:0000256" key="1">
    <source>
        <dbReference type="ARBA" id="ARBA00001096"/>
    </source>
</evidence>
<evidence type="ECO:0000256" key="7">
    <source>
        <dbReference type="PIRSR" id="PIRSR016020-2"/>
    </source>
</evidence>
<protein>
    <recommendedName>
        <fullName evidence="3 5">Glucose-6-phosphate 1-epimerase</fullName>
        <ecNumber evidence="3 5">5.1.3.15</ecNumber>
    </recommendedName>
</protein>
<dbReference type="InterPro" id="IPR008183">
    <property type="entry name" value="Aldose_1/G6P_1-epimerase"/>
</dbReference>
<dbReference type="Gene3D" id="2.70.98.10">
    <property type="match status" value="1"/>
</dbReference>
<evidence type="ECO:0000256" key="6">
    <source>
        <dbReference type="PIRSR" id="PIRSR016020-1"/>
    </source>
</evidence>
<dbReference type="GO" id="GO:0005737">
    <property type="term" value="C:cytoplasm"/>
    <property type="evidence" value="ECO:0007669"/>
    <property type="project" value="TreeGrafter"/>
</dbReference>
<keyword evidence="9" id="KW-1185">Reference proteome</keyword>
<dbReference type="AlphaFoldDB" id="A0A9W8Z2E7"/>
<dbReference type="EMBL" id="JAPEVB010000001">
    <property type="protein sequence ID" value="KAJ4397601.1"/>
    <property type="molecule type" value="Genomic_DNA"/>
</dbReference>
<evidence type="ECO:0000256" key="4">
    <source>
        <dbReference type="ARBA" id="ARBA00023235"/>
    </source>
</evidence>
<reference evidence="8" key="1">
    <citation type="submission" date="2022-10" db="EMBL/GenBank/DDBJ databases">
        <title>Tapping the CABI collections for fungal endophytes: first genome assemblies for Collariella, Neodidymelliopsis, Ascochyta clinopodiicola, Didymella pomorum, Didymosphaeria variabile, Neocosmospora piperis and Neocucurbitaria cava.</title>
        <authorList>
            <person name="Hill R."/>
        </authorList>
    </citation>
    <scope>NUCLEOTIDE SEQUENCE</scope>
    <source>
        <strain evidence="8">IMI 355082</strain>
    </source>
</reference>
<dbReference type="InterPro" id="IPR025532">
    <property type="entry name" value="G6P_1-epimerase"/>
</dbReference>
<dbReference type="SUPFAM" id="SSF74650">
    <property type="entry name" value="Galactose mutarotase-like"/>
    <property type="match status" value="1"/>
</dbReference>
<evidence type="ECO:0000313" key="9">
    <source>
        <dbReference type="Proteomes" id="UP001140453"/>
    </source>
</evidence>
<dbReference type="PANTHER" id="PTHR11122:SF13">
    <property type="entry name" value="GLUCOSE-6-PHOSPHATE 1-EPIMERASE"/>
    <property type="match status" value="1"/>
</dbReference>
<evidence type="ECO:0000256" key="2">
    <source>
        <dbReference type="ARBA" id="ARBA00005866"/>
    </source>
</evidence>
<comment type="caution">
    <text evidence="8">The sequence shown here is derived from an EMBL/GenBank/DDBJ whole genome shotgun (WGS) entry which is preliminary data.</text>
</comment>
<feature type="binding site" evidence="7">
    <location>
        <position position="79"/>
    </location>
    <ligand>
        <name>substrate</name>
    </ligand>
</feature>
<dbReference type="GO" id="GO:0030246">
    <property type="term" value="F:carbohydrate binding"/>
    <property type="evidence" value="ECO:0007669"/>
    <property type="project" value="UniProtKB-UniRule"/>
</dbReference>
<dbReference type="CDD" id="cd09020">
    <property type="entry name" value="D-hex-6-P-epi_like"/>
    <property type="match status" value="1"/>
</dbReference>
<name>A0A9W8Z2E7_9PEZI</name>
<gene>
    <name evidence="8" type="ORF">N0V93_001834</name>
</gene>
<feature type="binding site" evidence="7">
    <location>
        <position position="103"/>
    </location>
    <ligand>
        <name>substrate</name>
    </ligand>
</feature>
<dbReference type="GO" id="GO:0047938">
    <property type="term" value="F:glucose-6-phosphate 1-epimerase activity"/>
    <property type="evidence" value="ECO:0007669"/>
    <property type="project" value="UniProtKB-UniRule"/>
</dbReference>
<dbReference type="OrthoDB" id="1659429at2759"/>
<keyword evidence="4 5" id="KW-0413">Isomerase</keyword>
<dbReference type="GO" id="GO:0005975">
    <property type="term" value="P:carbohydrate metabolic process"/>
    <property type="evidence" value="ECO:0007669"/>
    <property type="project" value="InterPro"/>
</dbReference>
<comment type="function">
    <text evidence="5">Catalyzes the interconversion between the alpha and beta anomers from at least three hexose 6-phosphate sugars (Glc6P, Gal6P, and Man6P).</text>
</comment>
<dbReference type="PIRSF" id="PIRSF016020">
    <property type="entry name" value="PHexose_mutarotase"/>
    <property type="match status" value="1"/>
</dbReference>
<evidence type="ECO:0000256" key="5">
    <source>
        <dbReference type="PIRNR" id="PIRNR016020"/>
    </source>
</evidence>
<proteinExistence type="inferred from homology"/>
<dbReference type="Proteomes" id="UP001140453">
    <property type="component" value="Unassembled WGS sequence"/>
</dbReference>
<dbReference type="Pfam" id="PF01263">
    <property type="entry name" value="Aldose_epim"/>
    <property type="match status" value="1"/>
</dbReference>
<dbReference type="PANTHER" id="PTHR11122">
    <property type="entry name" value="APOSPORY-ASSOCIATED PROTEIN C-RELATED"/>
    <property type="match status" value="1"/>
</dbReference>
<organism evidence="8 9">
    <name type="scientific">Gnomoniopsis smithogilvyi</name>
    <dbReference type="NCBI Taxonomy" id="1191159"/>
    <lineage>
        <taxon>Eukaryota</taxon>
        <taxon>Fungi</taxon>
        <taxon>Dikarya</taxon>
        <taxon>Ascomycota</taxon>
        <taxon>Pezizomycotina</taxon>
        <taxon>Sordariomycetes</taxon>
        <taxon>Sordariomycetidae</taxon>
        <taxon>Diaporthales</taxon>
        <taxon>Gnomoniaceae</taxon>
        <taxon>Gnomoniopsis</taxon>
    </lineage>
</organism>
<feature type="binding site" evidence="7">
    <location>
        <position position="108"/>
    </location>
    <ligand>
        <name>substrate</name>
    </ligand>
</feature>
<dbReference type="EC" id="5.1.3.15" evidence="3 5"/>
<dbReference type="InterPro" id="IPR014718">
    <property type="entry name" value="GH-type_carb-bd"/>
</dbReference>
<feature type="active site" evidence="6">
    <location>
        <position position="294"/>
    </location>
</feature>
<dbReference type="InterPro" id="IPR011013">
    <property type="entry name" value="Gal_mutarotase_sf_dom"/>
</dbReference>
<comment type="catalytic activity">
    <reaction evidence="1">
        <text>alpha-D-glucose 6-phosphate = beta-D-glucose 6-phosphate</text>
        <dbReference type="Rhea" id="RHEA:16249"/>
        <dbReference type="ChEBI" id="CHEBI:58225"/>
        <dbReference type="ChEBI" id="CHEBI:58247"/>
        <dbReference type="EC" id="5.1.3.15"/>
    </reaction>
</comment>
<comment type="similarity">
    <text evidence="2 5">Belongs to the glucose-6-phosphate 1-epimerase family.</text>
</comment>
<evidence type="ECO:0000313" key="8">
    <source>
        <dbReference type="EMBL" id="KAJ4397601.1"/>
    </source>
</evidence>
<feature type="active site" evidence="6">
    <location>
        <position position="188"/>
    </location>
</feature>
<evidence type="ECO:0000256" key="3">
    <source>
        <dbReference type="ARBA" id="ARBA00012083"/>
    </source>
</evidence>
<sequence length="319" mass="34242">MVDRPNKPSALASTPQQQLAQASVSIDNDAGRVTATLPTGESVEVLLHGATVISWKDASGNEKLWLSEKAVLDGSKAVRGGIPLVFPVFGTDPTHGPTSKLPQHGFARTSRWEFMGKSTTESKPDGTGASDSNVKLDFGLSASDATRALWPYEFDLIYSVTLERNSLNTSIVINNRDNKAFEFEVLLHTYLRVKDITQVAVDGLDGSSYIDKVDGASTKTQSSTVTITGEVDRVYTPVKGPSEPVFVTEGGKKVFSVVRDNLNDVVVWNPWTDKAAGMGDFSPKDGFKQMICVEAGSVKGFQTLEPGDALEGAQVITAL</sequence>